<dbReference type="PROSITE" id="PS51257">
    <property type="entry name" value="PROKAR_LIPOPROTEIN"/>
    <property type="match status" value="1"/>
</dbReference>
<comment type="caution">
    <text evidence="3">The sequence shown here is derived from an EMBL/GenBank/DDBJ whole genome shotgun (WGS) entry which is preliminary data.</text>
</comment>
<feature type="region of interest" description="Disordered" evidence="1">
    <location>
        <begin position="33"/>
        <end position="53"/>
    </location>
</feature>
<dbReference type="SUPFAM" id="SSF56925">
    <property type="entry name" value="OMPA-like"/>
    <property type="match status" value="1"/>
</dbReference>
<dbReference type="InterPro" id="IPR011250">
    <property type="entry name" value="OMP/PagP_B-barrel"/>
</dbReference>
<sequence length="218" mass="22077">MSVRPLRPARWASAPILTLPALALLAACSGGGAAGGGGSPGDPATGPDGAESYTLDLEGKEERVDDIGTVYDEVYGGKPMPGALAPTTGTATFNGAVSFGSQVKDPDLVAALAVTVDFGTAGVTGSMWDFHDRAGHVAGGSVALTGEVPEESPSSVVLGGQGLLDWGPEQIYLRIDMTGDLYGAKADWLYGQGVATLTTDGVEETYTATLGGDNDRVD</sequence>
<name>A0A6B2K0M7_9RHOB</name>
<reference evidence="3 4" key="1">
    <citation type="submission" date="2020-02" db="EMBL/GenBank/DDBJ databases">
        <title>Pseudoroseicyclus tamarix, sp. nov., isolated from offshore sediment of a Tamarix chinensis forest.</title>
        <authorList>
            <person name="Gai Y."/>
        </authorList>
    </citation>
    <scope>NUCLEOTIDE SEQUENCE [LARGE SCALE GENOMIC DNA]</scope>
    <source>
        <strain evidence="3 4">CLL3-39</strain>
    </source>
</reference>
<feature type="compositionally biased region" description="Low complexity" evidence="1">
    <location>
        <begin position="41"/>
        <end position="50"/>
    </location>
</feature>
<evidence type="ECO:0000256" key="1">
    <source>
        <dbReference type="SAM" id="MobiDB-lite"/>
    </source>
</evidence>
<evidence type="ECO:0000313" key="4">
    <source>
        <dbReference type="Proteomes" id="UP000474757"/>
    </source>
</evidence>
<accession>A0A6B2K0M7</accession>
<dbReference type="Proteomes" id="UP000474757">
    <property type="component" value="Unassembled WGS sequence"/>
</dbReference>
<evidence type="ECO:0008006" key="5">
    <source>
        <dbReference type="Google" id="ProtNLM"/>
    </source>
</evidence>
<evidence type="ECO:0000256" key="2">
    <source>
        <dbReference type="SAM" id="SignalP"/>
    </source>
</evidence>
<dbReference type="EMBL" id="JAAGAB010000004">
    <property type="protein sequence ID" value="NDV02499.1"/>
    <property type="molecule type" value="Genomic_DNA"/>
</dbReference>
<feature type="signal peptide" evidence="2">
    <location>
        <begin position="1"/>
        <end position="33"/>
    </location>
</feature>
<dbReference type="RefSeq" id="WP_163895545.1">
    <property type="nucleotide sequence ID" value="NZ_JAAFYS010000004.1"/>
</dbReference>
<protein>
    <recommendedName>
        <fullName evidence="5">Transferrin-binding protein B C-lobe/N-lobe beta barrel domain-containing protein</fullName>
    </recommendedName>
</protein>
<keyword evidence="4" id="KW-1185">Reference proteome</keyword>
<proteinExistence type="predicted"/>
<organism evidence="3 4">
    <name type="scientific">Pseudoroseicyclus tamaricis</name>
    <dbReference type="NCBI Taxonomy" id="2705421"/>
    <lineage>
        <taxon>Bacteria</taxon>
        <taxon>Pseudomonadati</taxon>
        <taxon>Pseudomonadota</taxon>
        <taxon>Alphaproteobacteria</taxon>
        <taxon>Rhodobacterales</taxon>
        <taxon>Paracoccaceae</taxon>
        <taxon>Pseudoroseicyclus</taxon>
    </lineage>
</organism>
<keyword evidence="2" id="KW-0732">Signal</keyword>
<evidence type="ECO:0000313" key="3">
    <source>
        <dbReference type="EMBL" id="NDV02499.1"/>
    </source>
</evidence>
<dbReference type="AlphaFoldDB" id="A0A6B2K0M7"/>
<feature type="chain" id="PRO_5025639180" description="Transferrin-binding protein B C-lobe/N-lobe beta barrel domain-containing protein" evidence="2">
    <location>
        <begin position="34"/>
        <end position="218"/>
    </location>
</feature>
<gene>
    <name evidence="3" type="ORF">GZA08_16135</name>
</gene>